<feature type="compositionally biased region" description="Basic and acidic residues" evidence="10">
    <location>
        <begin position="361"/>
        <end position="370"/>
    </location>
</feature>
<keyword evidence="6" id="KW-0694">RNA-binding</keyword>
<dbReference type="GO" id="GO:0005524">
    <property type="term" value="F:ATP binding"/>
    <property type="evidence" value="ECO:0007669"/>
    <property type="project" value="UniProtKB-KW"/>
</dbReference>
<dbReference type="GO" id="GO:0005829">
    <property type="term" value="C:cytosol"/>
    <property type="evidence" value="ECO:0007669"/>
    <property type="project" value="TreeGrafter"/>
</dbReference>
<evidence type="ECO:0000313" key="15">
    <source>
        <dbReference type="Proteomes" id="UP000054560"/>
    </source>
</evidence>
<dbReference type="InterPro" id="IPR027417">
    <property type="entry name" value="P-loop_NTPase"/>
</dbReference>
<dbReference type="eggNOG" id="KOG0346">
    <property type="taxonomic scope" value="Eukaryota"/>
</dbReference>
<organism evidence="14 15">
    <name type="scientific">Sphaeroforma arctica JP610</name>
    <dbReference type="NCBI Taxonomy" id="667725"/>
    <lineage>
        <taxon>Eukaryota</taxon>
        <taxon>Ichthyosporea</taxon>
        <taxon>Ichthyophonida</taxon>
        <taxon>Sphaeroforma</taxon>
    </lineage>
</organism>
<dbReference type="EMBL" id="KQ241602">
    <property type="protein sequence ID" value="KNC87652.1"/>
    <property type="molecule type" value="Genomic_DNA"/>
</dbReference>
<sequence length="613" mass="68610">MSVDSKVKESPQSNILPAATKDADQAKFSSLALDDRLLSAVEKLGWQYPTLIQSKGIPLALAGRDLLARARTGSGKTATYALPIINRILLEKQTDGNSKRSVRALLLVPTKELCEQVHKQVRELTLYCSKLVAVTAVSSTVEVEEQKAALLQASDILIGTPTRILAHINAKNVDVKSVHSVVVDEADLLFSFGYENDVRTLLAHLTVGYQSYLMSATMTKDVEALREIVQTNPAILRLNESHLPEDSRLAQHIIRCEDKEKYLILYSMLIFKLINGKILLFVNSITEVYRLKLFLDHFSIKACVLNSELPHNSRQHIVQEFNKGVYDIIIASDENSALADEDDSDDEEDLTTLRGTQAVASEEKSNVMEGKKKRKRKNNQKDGEYGVTRGVDFNDVNWVVNVDFPVHSNAYIHRVGRTARAGKAGNAISFVTQPEHREVLAKIEKKLKIHNHETSQKESVLRPYAFSMTKIKGLKYRVDAAITTLTRGAIKQARLREIRTEILNSQKLKDYFAENPRDYQVLRHNDVLDTKKVNLGLKHIPSYLMPSKVAILQEKEALYAGSAPAGGEFSHARNLKSKHSAHKRKYKKAGDKKRPSSDPLKSFSVGGNKKAKK</sequence>
<dbReference type="InterPro" id="IPR001650">
    <property type="entry name" value="Helicase_C-like"/>
</dbReference>
<dbReference type="Proteomes" id="UP000054560">
    <property type="component" value="Unassembled WGS sequence"/>
</dbReference>
<dbReference type="Pfam" id="PF00270">
    <property type="entry name" value="DEAD"/>
    <property type="match status" value="1"/>
</dbReference>
<dbReference type="PANTHER" id="PTHR47959:SF21">
    <property type="entry name" value="DEAD-BOX HELICASE 56"/>
    <property type="match status" value="1"/>
</dbReference>
<dbReference type="GO" id="GO:0003723">
    <property type="term" value="F:RNA binding"/>
    <property type="evidence" value="ECO:0007669"/>
    <property type="project" value="UniProtKB-KW"/>
</dbReference>
<evidence type="ECO:0000256" key="7">
    <source>
        <dbReference type="ARBA" id="ARBA00038041"/>
    </source>
</evidence>
<dbReference type="OrthoDB" id="1191041at2759"/>
<evidence type="ECO:0000256" key="5">
    <source>
        <dbReference type="ARBA" id="ARBA00022840"/>
    </source>
</evidence>
<dbReference type="RefSeq" id="XP_014161554.1">
    <property type="nucleotide sequence ID" value="XM_014306079.1"/>
</dbReference>
<dbReference type="GO" id="GO:0016787">
    <property type="term" value="F:hydrolase activity"/>
    <property type="evidence" value="ECO:0007669"/>
    <property type="project" value="UniProtKB-KW"/>
</dbReference>
<dbReference type="AlphaFoldDB" id="A0A0L0GF82"/>
<feature type="region of interest" description="Disordered" evidence="10">
    <location>
        <begin position="563"/>
        <end position="613"/>
    </location>
</feature>
<dbReference type="STRING" id="667725.A0A0L0GF82"/>
<keyword evidence="4" id="KW-0347">Helicase</keyword>
<accession>A0A0L0GF82</accession>
<protein>
    <recommendedName>
        <fullName evidence="1">RNA helicase</fullName>
        <ecNumber evidence="1">3.6.4.13</ecNumber>
    </recommendedName>
</protein>
<reference evidence="14 15" key="1">
    <citation type="submission" date="2011-02" db="EMBL/GenBank/DDBJ databases">
        <title>The Genome Sequence of Sphaeroforma arctica JP610.</title>
        <authorList>
            <consortium name="The Broad Institute Genome Sequencing Platform"/>
            <person name="Russ C."/>
            <person name="Cuomo C."/>
            <person name="Young S.K."/>
            <person name="Zeng Q."/>
            <person name="Gargeya S."/>
            <person name="Alvarado L."/>
            <person name="Berlin A."/>
            <person name="Chapman S.B."/>
            <person name="Chen Z."/>
            <person name="Freedman E."/>
            <person name="Gellesch M."/>
            <person name="Goldberg J."/>
            <person name="Griggs A."/>
            <person name="Gujja S."/>
            <person name="Heilman E."/>
            <person name="Heiman D."/>
            <person name="Howarth C."/>
            <person name="Mehta T."/>
            <person name="Neiman D."/>
            <person name="Pearson M."/>
            <person name="Roberts A."/>
            <person name="Saif S."/>
            <person name="Shea T."/>
            <person name="Shenoy N."/>
            <person name="Sisk P."/>
            <person name="Stolte C."/>
            <person name="Sykes S."/>
            <person name="White J."/>
            <person name="Yandava C."/>
            <person name="Burger G."/>
            <person name="Gray M.W."/>
            <person name="Holland P.W.H."/>
            <person name="King N."/>
            <person name="Lang F.B.F."/>
            <person name="Roger A.J."/>
            <person name="Ruiz-Trillo I."/>
            <person name="Haas B."/>
            <person name="Nusbaum C."/>
            <person name="Birren B."/>
        </authorList>
    </citation>
    <scope>NUCLEOTIDE SEQUENCE [LARGE SCALE GENOMIC DNA]</scope>
    <source>
        <strain evidence="14 15">JP610</strain>
    </source>
</reference>
<dbReference type="InterPro" id="IPR014001">
    <property type="entry name" value="Helicase_ATP-bd"/>
</dbReference>
<keyword evidence="5" id="KW-0067">ATP-binding</keyword>
<evidence type="ECO:0000256" key="10">
    <source>
        <dbReference type="SAM" id="MobiDB-lite"/>
    </source>
</evidence>
<dbReference type="PROSITE" id="PS51195">
    <property type="entry name" value="Q_MOTIF"/>
    <property type="match status" value="1"/>
</dbReference>
<evidence type="ECO:0000256" key="8">
    <source>
        <dbReference type="ARBA" id="ARBA00047984"/>
    </source>
</evidence>
<comment type="catalytic activity">
    <reaction evidence="8">
        <text>ATP + H2O = ADP + phosphate + H(+)</text>
        <dbReference type="Rhea" id="RHEA:13065"/>
        <dbReference type="ChEBI" id="CHEBI:15377"/>
        <dbReference type="ChEBI" id="CHEBI:15378"/>
        <dbReference type="ChEBI" id="CHEBI:30616"/>
        <dbReference type="ChEBI" id="CHEBI:43474"/>
        <dbReference type="ChEBI" id="CHEBI:456216"/>
        <dbReference type="EC" id="3.6.4.13"/>
    </reaction>
</comment>
<dbReference type="GeneID" id="25900727"/>
<dbReference type="EC" id="3.6.4.13" evidence="1"/>
<dbReference type="PROSITE" id="PS51194">
    <property type="entry name" value="HELICASE_CTER"/>
    <property type="match status" value="1"/>
</dbReference>
<dbReference type="SMART" id="SM00490">
    <property type="entry name" value="HELICc"/>
    <property type="match status" value="1"/>
</dbReference>
<evidence type="ECO:0000259" key="13">
    <source>
        <dbReference type="PROSITE" id="PS51195"/>
    </source>
</evidence>
<evidence type="ECO:0000256" key="3">
    <source>
        <dbReference type="ARBA" id="ARBA00022801"/>
    </source>
</evidence>
<dbReference type="InterPro" id="IPR014014">
    <property type="entry name" value="RNA_helicase_DEAD_Q_motif"/>
</dbReference>
<dbReference type="CDD" id="cd18787">
    <property type="entry name" value="SF2_C_DEAD"/>
    <property type="match status" value="1"/>
</dbReference>
<dbReference type="GO" id="GO:0003724">
    <property type="term" value="F:RNA helicase activity"/>
    <property type="evidence" value="ECO:0007669"/>
    <property type="project" value="UniProtKB-EC"/>
</dbReference>
<keyword evidence="15" id="KW-1185">Reference proteome</keyword>
<feature type="short sequence motif" description="Q motif" evidence="9">
    <location>
        <begin position="26"/>
        <end position="54"/>
    </location>
</feature>
<feature type="domain" description="Helicase C-terminal" evidence="12">
    <location>
        <begin position="248"/>
        <end position="462"/>
    </location>
</feature>
<dbReference type="Gene3D" id="3.40.50.300">
    <property type="entry name" value="P-loop containing nucleotide triphosphate hydrolases"/>
    <property type="match status" value="2"/>
</dbReference>
<proteinExistence type="inferred from homology"/>
<evidence type="ECO:0000259" key="11">
    <source>
        <dbReference type="PROSITE" id="PS51192"/>
    </source>
</evidence>
<evidence type="ECO:0000259" key="12">
    <source>
        <dbReference type="PROSITE" id="PS51194"/>
    </source>
</evidence>
<dbReference type="InterPro" id="IPR011545">
    <property type="entry name" value="DEAD/DEAH_box_helicase_dom"/>
</dbReference>
<evidence type="ECO:0000313" key="14">
    <source>
        <dbReference type="EMBL" id="KNC87652.1"/>
    </source>
</evidence>
<dbReference type="CDD" id="cd17961">
    <property type="entry name" value="DEADc_DDX56"/>
    <property type="match status" value="1"/>
</dbReference>
<dbReference type="PANTHER" id="PTHR47959">
    <property type="entry name" value="ATP-DEPENDENT RNA HELICASE RHLE-RELATED"/>
    <property type="match status" value="1"/>
</dbReference>
<keyword evidence="2" id="KW-0547">Nucleotide-binding</keyword>
<gene>
    <name evidence="14" type="ORF">SARC_00223</name>
</gene>
<feature type="domain" description="Helicase ATP-binding" evidence="11">
    <location>
        <begin position="57"/>
        <end position="236"/>
    </location>
</feature>
<dbReference type="SMART" id="SM00487">
    <property type="entry name" value="DEXDc"/>
    <property type="match status" value="1"/>
</dbReference>
<evidence type="ECO:0000256" key="2">
    <source>
        <dbReference type="ARBA" id="ARBA00022741"/>
    </source>
</evidence>
<feature type="region of interest" description="Disordered" evidence="10">
    <location>
        <begin position="361"/>
        <end position="386"/>
    </location>
</feature>
<dbReference type="InterPro" id="IPR050079">
    <property type="entry name" value="DEAD_box_RNA_helicase"/>
</dbReference>
<dbReference type="Pfam" id="PF00271">
    <property type="entry name" value="Helicase_C"/>
    <property type="match status" value="2"/>
</dbReference>
<dbReference type="SUPFAM" id="SSF52540">
    <property type="entry name" value="P-loop containing nucleoside triphosphate hydrolases"/>
    <property type="match status" value="2"/>
</dbReference>
<evidence type="ECO:0000256" key="6">
    <source>
        <dbReference type="ARBA" id="ARBA00022884"/>
    </source>
</evidence>
<name>A0A0L0GF82_9EUKA</name>
<comment type="similarity">
    <text evidence="7">Belongs to the DEAD box helicase family. DDX56/DBP9 subfamily.</text>
</comment>
<evidence type="ECO:0000256" key="4">
    <source>
        <dbReference type="ARBA" id="ARBA00022806"/>
    </source>
</evidence>
<keyword evidence="3" id="KW-0378">Hydrolase</keyword>
<feature type="domain" description="DEAD-box RNA helicase Q" evidence="13">
    <location>
        <begin position="26"/>
        <end position="54"/>
    </location>
</feature>
<evidence type="ECO:0000256" key="1">
    <source>
        <dbReference type="ARBA" id="ARBA00012552"/>
    </source>
</evidence>
<evidence type="ECO:0000256" key="9">
    <source>
        <dbReference type="PROSITE-ProRule" id="PRU00552"/>
    </source>
</evidence>
<dbReference type="PROSITE" id="PS51192">
    <property type="entry name" value="HELICASE_ATP_BIND_1"/>
    <property type="match status" value="1"/>
</dbReference>
<feature type="compositionally biased region" description="Basic residues" evidence="10">
    <location>
        <begin position="573"/>
        <end position="587"/>
    </location>
</feature>